<dbReference type="Proteomes" id="UP000228996">
    <property type="component" value="Unassembled WGS sequence"/>
</dbReference>
<comment type="caution">
    <text evidence="1">The sequence shown here is derived from an EMBL/GenBank/DDBJ whole genome shotgun (WGS) entry which is preliminary data.</text>
</comment>
<accession>A0A2M6XCK5</accession>
<dbReference type="InterPro" id="IPR012340">
    <property type="entry name" value="NA-bd_OB-fold"/>
</dbReference>
<dbReference type="EMBL" id="PEYO01000018">
    <property type="protein sequence ID" value="PIU03357.1"/>
    <property type="molecule type" value="Genomic_DNA"/>
</dbReference>
<evidence type="ECO:0000313" key="2">
    <source>
        <dbReference type="Proteomes" id="UP000228996"/>
    </source>
</evidence>
<name>A0A2M6XCK5_9BACT</name>
<organism evidence="1 2">
    <name type="scientific">Candidatus Shapirobacteria bacterium CG08_land_8_20_14_0_20_39_18</name>
    <dbReference type="NCBI Taxonomy" id="1974883"/>
    <lineage>
        <taxon>Bacteria</taxon>
        <taxon>Candidatus Shapironibacteriota</taxon>
    </lineage>
</organism>
<proteinExistence type="predicted"/>
<gene>
    <name evidence="1" type="ORF">COT44_04010</name>
</gene>
<sequence length="192" mass="22195">MSEKEKTMETGKVKFFDTRPDKRYGFILVDGGTEQLFFHYNDGQFLIAGKTQPKFSDKATVVSQGKTYRMGDPKQDDLIVFERADGLKGDKACPWDFKSRYDKFVEIIANRLAPVTYRVLATMNNVGEPESEGKVEWEGDDLEQLRRQYPRVSHKDDKFLSFWADGDGIFETHHHWQKKNAAGIWESCADPR</sequence>
<evidence type="ECO:0000313" key="1">
    <source>
        <dbReference type="EMBL" id="PIU03357.1"/>
    </source>
</evidence>
<dbReference type="AlphaFoldDB" id="A0A2M6XCK5"/>
<reference evidence="2" key="1">
    <citation type="submission" date="2017-09" db="EMBL/GenBank/DDBJ databases">
        <title>Depth-based differentiation of microbial function through sediment-hosted aquifers and enrichment of novel symbionts in the deep terrestrial subsurface.</title>
        <authorList>
            <person name="Probst A.J."/>
            <person name="Ladd B."/>
            <person name="Jarett J.K."/>
            <person name="Geller-Mcgrath D.E."/>
            <person name="Sieber C.M.K."/>
            <person name="Emerson J.B."/>
            <person name="Anantharaman K."/>
            <person name="Thomas B.C."/>
            <person name="Malmstrom R."/>
            <person name="Stieglmeier M."/>
            <person name="Klingl A."/>
            <person name="Woyke T."/>
            <person name="Ryan C.M."/>
            <person name="Banfield J.F."/>
        </authorList>
    </citation>
    <scope>NUCLEOTIDE SEQUENCE [LARGE SCALE GENOMIC DNA]</scope>
</reference>
<dbReference type="Gene3D" id="2.40.50.140">
    <property type="entry name" value="Nucleic acid-binding proteins"/>
    <property type="match status" value="1"/>
</dbReference>
<dbReference type="SUPFAM" id="SSF50249">
    <property type="entry name" value="Nucleic acid-binding proteins"/>
    <property type="match status" value="1"/>
</dbReference>
<protein>
    <submittedName>
        <fullName evidence="1">Uncharacterized protein</fullName>
    </submittedName>
</protein>